<accession>A0A317EDF4</accession>
<evidence type="ECO:0000256" key="7">
    <source>
        <dbReference type="SAM" id="Phobius"/>
    </source>
</evidence>
<gene>
    <name evidence="10" type="primary">cydD</name>
    <name evidence="10" type="ORF">DKG74_04685</name>
</gene>
<dbReference type="Pfam" id="PF00005">
    <property type="entry name" value="ABC_tran"/>
    <property type="match status" value="1"/>
</dbReference>
<name>A0A317EDF4_9PROT</name>
<dbReference type="Gene3D" id="1.20.1560.10">
    <property type="entry name" value="ABC transporter type 1, transmembrane domain"/>
    <property type="match status" value="1"/>
</dbReference>
<dbReference type="GO" id="GO:0140359">
    <property type="term" value="F:ABC-type transporter activity"/>
    <property type="evidence" value="ECO:0007669"/>
    <property type="project" value="InterPro"/>
</dbReference>
<dbReference type="GO" id="GO:0042883">
    <property type="term" value="P:cysteine transport"/>
    <property type="evidence" value="ECO:0007669"/>
    <property type="project" value="InterPro"/>
</dbReference>
<feature type="transmembrane region" description="Helical" evidence="7">
    <location>
        <begin position="228"/>
        <end position="254"/>
    </location>
</feature>
<dbReference type="CDD" id="cd18584">
    <property type="entry name" value="ABC_6TM_AarD_CydD"/>
    <property type="match status" value="1"/>
</dbReference>
<evidence type="ECO:0000256" key="2">
    <source>
        <dbReference type="ARBA" id="ARBA00022692"/>
    </source>
</evidence>
<dbReference type="GO" id="GO:0005886">
    <property type="term" value="C:plasma membrane"/>
    <property type="evidence" value="ECO:0007669"/>
    <property type="project" value="UniProtKB-SubCell"/>
</dbReference>
<reference evidence="10 11" key="1">
    <citation type="submission" date="2018-05" db="EMBL/GenBank/DDBJ databases">
        <title>Zavarzinia sp. HR-AS.</title>
        <authorList>
            <person name="Lee Y."/>
            <person name="Jeon C.O."/>
        </authorList>
    </citation>
    <scope>NUCLEOTIDE SEQUENCE [LARGE SCALE GENOMIC DNA]</scope>
    <source>
        <strain evidence="10 11">HR-AS</strain>
    </source>
</reference>
<dbReference type="Pfam" id="PF00664">
    <property type="entry name" value="ABC_membrane"/>
    <property type="match status" value="1"/>
</dbReference>
<dbReference type="InterPro" id="IPR003439">
    <property type="entry name" value="ABC_transporter-like_ATP-bd"/>
</dbReference>
<protein>
    <submittedName>
        <fullName evidence="10">Thiol reductant ABC exporter subunit CydD</fullName>
    </submittedName>
</protein>
<dbReference type="SUPFAM" id="SSF52540">
    <property type="entry name" value="P-loop containing nucleoside triphosphate hydrolases"/>
    <property type="match status" value="1"/>
</dbReference>
<comment type="subcellular location">
    <subcellularLocation>
        <location evidence="1">Cell membrane</location>
        <topology evidence="1">Multi-pass membrane protein</topology>
    </subcellularLocation>
</comment>
<keyword evidence="5 7" id="KW-1133">Transmembrane helix</keyword>
<evidence type="ECO:0000313" key="10">
    <source>
        <dbReference type="EMBL" id="PWR25067.1"/>
    </source>
</evidence>
<dbReference type="PANTHER" id="PTHR24221">
    <property type="entry name" value="ATP-BINDING CASSETTE SUB-FAMILY B"/>
    <property type="match status" value="1"/>
</dbReference>
<keyword evidence="4" id="KW-0067">ATP-binding</keyword>
<feature type="domain" description="ABC transmembrane type-1" evidence="9">
    <location>
        <begin position="14"/>
        <end position="303"/>
    </location>
</feature>
<comment type="caution">
    <text evidence="10">The sequence shown here is derived from an EMBL/GenBank/DDBJ whole genome shotgun (WGS) entry which is preliminary data.</text>
</comment>
<evidence type="ECO:0000256" key="4">
    <source>
        <dbReference type="ARBA" id="ARBA00022840"/>
    </source>
</evidence>
<dbReference type="PROSITE" id="PS50929">
    <property type="entry name" value="ABC_TM1F"/>
    <property type="match status" value="1"/>
</dbReference>
<dbReference type="AlphaFoldDB" id="A0A317EDF4"/>
<feature type="transmembrane region" description="Helical" evidence="7">
    <location>
        <begin position="152"/>
        <end position="172"/>
    </location>
</feature>
<evidence type="ECO:0000259" key="9">
    <source>
        <dbReference type="PROSITE" id="PS50929"/>
    </source>
</evidence>
<dbReference type="InterPro" id="IPR011527">
    <property type="entry name" value="ABC1_TM_dom"/>
</dbReference>
<dbReference type="OrthoDB" id="5288404at2"/>
<evidence type="ECO:0000256" key="1">
    <source>
        <dbReference type="ARBA" id="ARBA00004651"/>
    </source>
</evidence>
<dbReference type="GO" id="GO:0016887">
    <property type="term" value="F:ATP hydrolysis activity"/>
    <property type="evidence" value="ECO:0007669"/>
    <property type="project" value="InterPro"/>
</dbReference>
<feature type="domain" description="ABC transporter" evidence="8">
    <location>
        <begin position="338"/>
        <end position="549"/>
    </location>
</feature>
<keyword evidence="6 7" id="KW-0472">Membrane</keyword>
<dbReference type="InterPro" id="IPR036640">
    <property type="entry name" value="ABC1_TM_sf"/>
</dbReference>
<dbReference type="EMBL" id="QGLE01000002">
    <property type="protein sequence ID" value="PWR25067.1"/>
    <property type="molecule type" value="Genomic_DNA"/>
</dbReference>
<keyword evidence="11" id="KW-1185">Reference proteome</keyword>
<dbReference type="InterPro" id="IPR027417">
    <property type="entry name" value="P-loop_NTPase"/>
</dbReference>
<dbReference type="Proteomes" id="UP000245461">
    <property type="component" value="Unassembled WGS sequence"/>
</dbReference>
<sequence>MTHPRAPKIGRLSAGSLLSALAALIWLPQAALLALSVQALADGGGFGAVVVLAGFVLGLGVLRAGAEAAGARLSYLRARQLLGEARGEALHCLATGSPLDPRRHPAGLAASVLAEQAETLLPYLSRFEPVRLRVALVPPLILAAVFSQSWVAALILLAAAPLIPVFMALVGWRAKAASEAQMVEMGGMNAFLLDRLRGLATIRGLGAIEATAERLAASARGLRQRTMAVLRIAFLSSAVLELFSALGVAMVAVYVGFHLLGQLGFGAWGGRLDLAQGLFVLMLAPAFFEPLRDLSAVWHDRAAGVAAADSLARLAAPGLEVPGALDRAGAASGPVPGVEIEHLHFSHEGAAKPVFTDFSLNIRPGEHVALTAPSGAGKSTLLSLIAGLAPVGAGCIAIGGTALTGASAASLRARIAWIGQRPHFFAGTVRGNIALGRPEIGLMDVLDAVALARLQGVAGPGAARDLGEGGGGLSGGEQLRLAIARAAATPDLGLVIADEPTAHLDRATAAEVTAGLLALAEGRTLILATHDPVLIAAMDRQIDLTGARS</sequence>
<evidence type="ECO:0000313" key="11">
    <source>
        <dbReference type="Proteomes" id="UP000245461"/>
    </source>
</evidence>
<dbReference type="SUPFAM" id="SSF90123">
    <property type="entry name" value="ABC transporter transmembrane region"/>
    <property type="match status" value="1"/>
</dbReference>
<dbReference type="GO" id="GO:0005524">
    <property type="term" value="F:ATP binding"/>
    <property type="evidence" value="ECO:0007669"/>
    <property type="project" value="UniProtKB-KW"/>
</dbReference>
<dbReference type="SMART" id="SM00382">
    <property type="entry name" value="AAA"/>
    <property type="match status" value="1"/>
</dbReference>
<feature type="transmembrane region" description="Helical" evidence="7">
    <location>
        <begin position="44"/>
        <end position="62"/>
    </location>
</feature>
<evidence type="ECO:0000256" key="6">
    <source>
        <dbReference type="ARBA" id="ARBA00023136"/>
    </source>
</evidence>
<evidence type="ECO:0000259" key="8">
    <source>
        <dbReference type="PROSITE" id="PS50893"/>
    </source>
</evidence>
<dbReference type="GO" id="GO:0034040">
    <property type="term" value="F:ATPase-coupled lipid transmembrane transporter activity"/>
    <property type="evidence" value="ECO:0007669"/>
    <property type="project" value="TreeGrafter"/>
</dbReference>
<proteinExistence type="predicted"/>
<dbReference type="Gene3D" id="3.40.50.300">
    <property type="entry name" value="P-loop containing nucleotide triphosphate hydrolases"/>
    <property type="match status" value="1"/>
</dbReference>
<dbReference type="InterPro" id="IPR003593">
    <property type="entry name" value="AAA+_ATPase"/>
</dbReference>
<dbReference type="PANTHER" id="PTHR24221:SF261">
    <property type="entry name" value="GLUTATHIONE_L-CYSTEINE TRANSPORT SYSTEM ATP-BINDING_PERMEASE PROTEIN CYDD"/>
    <property type="match status" value="1"/>
</dbReference>
<dbReference type="CDD" id="cd03228">
    <property type="entry name" value="ABCC_MRP_Like"/>
    <property type="match status" value="1"/>
</dbReference>
<organism evidence="10 11">
    <name type="scientific">Zavarzinia aquatilis</name>
    <dbReference type="NCBI Taxonomy" id="2211142"/>
    <lineage>
        <taxon>Bacteria</taxon>
        <taxon>Pseudomonadati</taxon>
        <taxon>Pseudomonadota</taxon>
        <taxon>Alphaproteobacteria</taxon>
        <taxon>Rhodospirillales</taxon>
        <taxon>Zavarziniaceae</taxon>
        <taxon>Zavarzinia</taxon>
    </lineage>
</organism>
<dbReference type="NCBIfam" id="TIGR02857">
    <property type="entry name" value="CydD"/>
    <property type="match status" value="1"/>
</dbReference>
<dbReference type="RefSeq" id="WP_109903141.1">
    <property type="nucleotide sequence ID" value="NZ_QGLE01000002.1"/>
</dbReference>
<evidence type="ECO:0000256" key="5">
    <source>
        <dbReference type="ARBA" id="ARBA00022989"/>
    </source>
</evidence>
<keyword evidence="2 7" id="KW-0812">Transmembrane</keyword>
<dbReference type="InterPro" id="IPR014216">
    <property type="entry name" value="ABC_transptr_CydD"/>
</dbReference>
<keyword evidence="3" id="KW-0547">Nucleotide-binding</keyword>
<dbReference type="PROSITE" id="PS50893">
    <property type="entry name" value="ABC_TRANSPORTER_2"/>
    <property type="match status" value="1"/>
</dbReference>
<evidence type="ECO:0000256" key="3">
    <source>
        <dbReference type="ARBA" id="ARBA00022741"/>
    </source>
</evidence>
<dbReference type="InterPro" id="IPR039421">
    <property type="entry name" value="Type_1_exporter"/>
</dbReference>